<feature type="region of interest" description="Disordered" evidence="11">
    <location>
        <begin position="34"/>
        <end position="89"/>
    </location>
</feature>
<evidence type="ECO:0000256" key="7">
    <source>
        <dbReference type="ARBA" id="ARBA00023180"/>
    </source>
</evidence>
<reference evidence="12 14" key="1">
    <citation type="journal article" date="2011" name="Nature">
        <title>The Medicago genome provides insight into the evolution of rhizobial symbioses.</title>
        <authorList>
            <person name="Young N.D."/>
            <person name="Debelle F."/>
            <person name="Oldroyd G.E."/>
            <person name="Geurts R."/>
            <person name="Cannon S.B."/>
            <person name="Udvardi M.K."/>
            <person name="Benedito V.A."/>
            <person name="Mayer K.F."/>
            <person name="Gouzy J."/>
            <person name="Schoof H."/>
            <person name="Van de Peer Y."/>
            <person name="Proost S."/>
            <person name="Cook D.R."/>
            <person name="Meyers B.C."/>
            <person name="Spannagl M."/>
            <person name="Cheung F."/>
            <person name="De Mita S."/>
            <person name="Krishnakumar V."/>
            <person name="Gundlach H."/>
            <person name="Zhou S."/>
            <person name="Mudge J."/>
            <person name="Bharti A.K."/>
            <person name="Murray J.D."/>
            <person name="Naoumkina M.A."/>
            <person name="Rosen B."/>
            <person name="Silverstein K.A."/>
            <person name="Tang H."/>
            <person name="Rombauts S."/>
            <person name="Zhao P.X."/>
            <person name="Zhou P."/>
            <person name="Barbe V."/>
            <person name="Bardou P."/>
            <person name="Bechner M."/>
            <person name="Bellec A."/>
            <person name="Berger A."/>
            <person name="Berges H."/>
            <person name="Bidwell S."/>
            <person name="Bisseling T."/>
            <person name="Choisne N."/>
            <person name="Couloux A."/>
            <person name="Denny R."/>
            <person name="Deshpande S."/>
            <person name="Dai X."/>
            <person name="Doyle J.J."/>
            <person name="Dudez A.M."/>
            <person name="Farmer A.D."/>
            <person name="Fouteau S."/>
            <person name="Franken C."/>
            <person name="Gibelin C."/>
            <person name="Gish J."/>
            <person name="Goldstein S."/>
            <person name="Gonzalez A.J."/>
            <person name="Green P.J."/>
            <person name="Hallab A."/>
            <person name="Hartog M."/>
            <person name="Hua A."/>
            <person name="Humphray S.J."/>
            <person name="Jeong D.H."/>
            <person name="Jing Y."/>
            <person name="Jocker A."/>
            <person name="Kenton S.M."/>
            <person name="Kim D.J."/>
            <person name="Klee K."/>
            <person name="Lai H."/>
            <person name="Lang C."/>
            <person name="Lin S."/>
            <person name="Macmil S.L."/>
            <person name="Magdelenat G."/>
            <person name="Matthews L."/>
            <person name="McCorrison J."/>
            <person name="Monaghan E.L."/>
            <person name="Mun J.H."/>
            <person name="Najar F.Z."/>
            <person name="Nicholson C."/>
            <person name="Noirot C."/>
            <person name="O'Bleness M."/>
            <person name="Paule C.R."/>
            <person name="Poulain J."/>
            <person name="Prion F."/>
            <person name="Qin B."/>
            <person name="Qu C."/>
            <person name="Retzel E.F."/>
            <person name="Riddle C."/>
            <person name="Sallet E."/>
            <person name="Samain S."/>
            <person name="Samson N."/>
            <person name="Sanders I."/>
            <person name="Saurat O."/>
            <person name="Scarpelli C."/>
            <person name="Schiex T."/>
            <person name="Segurens B."/>
            <person name="Severin A.J."/>
            <person name="Sherrier D.J."/>
            <person name="Shi R."/>
            <person name="Sims S."/>
            <person name="Singer S.R."/>
            <person name="Sinharoy S."/>
            <person name="Sterck L."/>
            <person name="Viollet A."/>
            <person name="Wang B.B."/>
            <person name="Wang K."/>
            <person name="Wang M."/>
            <person name="Wang X."/>
            <person name="Warfsmann J."/>
            <person name="Weissenbach J."/>
            <person name="White D.D."/>
            <person name="White J.D."/>
            <person name="Wiley G.B."/>
            <person name="Wincker P."/>
            <person name="Xing Y."/>
            <person name="Yang L."/>
            <person name="Yao Z."/>
            <person name="Ying F."/>
            <person name="Zhai J."/>
            <person name="Zhou L."/>
            <person name="Zuber A."/>
            <person name="Denarie J."/>
            <person name="Dixon R.A."/>
            <person name="May G.D."/>
            <person name="Schwartz D.C."/>
            <person name="Rogers J."/>
            <person name="Quetier F."/>
            <person name="Town C.D."/>
            <person name="Roe B.A."/>
        </authorList>
    </citation>
    <scope>NUCLEOTIDE SEQUENCE [LARGE SCALE GENOMIC DNA]</scope>
    <source>
        <strain evidence="12">A17</strain>
        <strain evidence="13 14">cv. Jemalong A17</strain>
    </source>
</reference>
<evidence type="ECO:0000256" key="4">
    <source>
        <dbReference type="ARBA" id="ARBA00022729"/>
    </source>
</evidence>
<keyword evidence="8" id="KW-0449">Lipoprotein</keyword>
<dbReference type="PANTHER" id="PTHR36321">
    <property type="entry name" value="CLASSICAL ARABINOGALACTAN PROTEIN 9"/>
    <property type="match status" value="1"/>
</dbReference>
<evidence type="ECO:0000256" key="10">
    <source>
        <dbReference type="ARBA" id="ARBA00025756"/>
    </source>
</evidence>
<evidence type="ECO:0000313" key="13">
    <source>
        <dbReference type="EnsemblPlants" id="KEH26008"/>
    </source>
</evidence>
<dbReference type="Proteomes" id="UP000002051">
    <property type="component" value="Chromosome 6"/>
</dbReference>
<reference evidence="12 14" key="2">
    <citation type="journal article" date="2014" name="BMC Genomics">
        <title>An improved genome release (version Mt4.0) for the model legume Medicago truncatula.</title>
        <authorList>
            <person name="Tang H."/>
            <person name="Krishnakumar V."/>
            <person name="Bidwell S."/>
            <person name="Rosen B."/>
            <person name="Chan A."/>
            <person name="Zhou S."/>
            <person name="Gentzbittel L."/>
            <person name="Childs K.L."/>
            <person name="Yandell M."/>
            <person name="Gundlach H."/>
            <person name="Mayer K.F."/>
            <person name="Schwartz D.C."/>
            <person name="Town C.D."/>
        </authorList>
    </citation>
    <scope>GENOME REANNOTATION</scope>
    <source>
        <strain evidence="12">A17</strain>
        <strain evidence="13 14">cv. Jemalong A17</strain>
    </source>
</reference>
<keyword evidence="3" id="KW-0336">GPI-anchor</keyword>
<reference evidence="13" key="3">
    <citation type="submission" date="2015-04" db="UniProtKB">
        <authorList>
            <consortium name="EnsemblPlants"/>
        </authorList>
    </citation>
    <scope>IDENTIFICATION</scope>
    <source>
        <strain evidence="13">cv. Jemalong A17</strain>
    </source>
</reference>
<evidence type="ECO:0000313" key="14">
    <source>
        <dbReference type="Proteomes" id="UP000002051"/>
    </source>
</evidence>
<dbReference type="EMBL" id="CM001222">
    <property type="protein sequence ID" value="KEH26008.1"/>
    <property type="molecule type" value="Genomic_DNA"/>
</dbReference>
<evidence type="ECO:0000256" key="8">
    <source>
        <dbReference type="ARBA" id="ARBA00023288"/>
    </source>
</evidence>
<comment type="similarity">
    <text evidence="10">Belongs to the classical AGP family.</text>
</comment>
<organism evidence="12 14">
    <name type="scientific">Medicago truncatula</name>
    <name type="common">Barrel medic</name>
    <name type="synonym">Medicago tribuloides</name>
    <dbReference type="NCBI Taxonomy" id="3880"/>
    <lineage>
        <taxon>Eukaryota</taxon>
        <taxon>Viridiplantae</taxon>
        <taxon>Streptophyta</taxon>
        <taxon>Embryophyta</taxon>
        <taxon>Tracheophyta</taxon>
        <taxon>Spermatophyta</taxon>
        <taxon>Magnoliopsida</taxon>
        <taxon>eudicotyledons</taxon>
        <taxon>Gunneridae</taxon>
        <taxon>Pentapetalae</taxon>
        <taxon>rosids</taxon>
        <taxon>fabids</taxon>
        <taxon>Fabales</taxon>
        <taxon>Fabaceae</taxon>
        <taxon>Papilionoideae</taxon>
        <taxon>50 kb inversion clade</taxon>
        <taxon>NPAAA clade</taxon>
        <taxon>Hologalegina</taxon>
        <taxon>IRL clade</taxon>
        <taxon>Trifolieae</taxon>
        <taxon>Medicago</taxon>
    </lineage>
</organism>
<keyword evidence="4" id="KW-0732">Signal</keyword>
<proteinExistence type="inferred from homology"/>
<dbReference type="HOGENOM" id="CLU_2124767_0_0_1"/>
<evidence type="ECO:0000256" key="5">
    <source>
        <dbReference type="ARBA" id="ARBA00022974"/>
    </source>
</evidence>
<dbReference type="GO" id="GO:0098552">
    <property type="term" value="C:side of membrane"/>
    <property type="evidence" value="ECO:0007669"/>
    <property type="project" value="UniProtKB-KW"/>
</dbReference>
<dbReference type="GO" id="GO:0005886">
    <property type="term" value="C:plasma membrane"/>
    <property type="evidence" value="ECO:0007669"/>
    <property type="project" value="UniProtKB-SubCell"/>
</dbReference>
<protein>
    <submittedName>
        <fullName evidence="12 13">Uncharacterized protein</fullName>
    </submittedName>
</protein>
<evidence type="ECO:0000256" key="11">
    <source>
        <dbReference type="SAM" id="MobiDB-lite"/>
    </source>
</evidence>
<dbReference type="PANTHER" id="PTHR36321:SF2">
    <property type="entry name" value="CLASSICAL ARABINOGALACTAN PROTEIN 1"/>
    <property type="match status" value="1"/>
</dbReference>
<evidence type="ECO:0000256" key="9">
    <source>
        <dbReference type="ARBA" id="ARBA00025294"/>
    </source>
</evidence>
<evidence type="ECO:0000256" key="3">
    <source>
        <dbReference type="ARBA" id="ARBA00022622"/>
    </source>
</evidence>
<comment type="subcellular location">
    <subcellularLocation>
        <location evidence="1">Cell membrane</location>
        <topology evidence="1">Lipid-anchor</topology>
        <topology evidence="1">GPI-anchor</topology>
    </subcellularLocation>
</comment>
<name>A0A072UA94_MEDTR</name>
<dbReference type="AlphaFoldDB" id="A0A072UA94"/>
<sequence length="114" mass="11776">MVYMIIPSMFRQVGSTKLQEQRLKLAQERNRTFCSTASSSAPVPVKSSPSPSPSAINSPPSPQASPAATPAITPSSISIPPSKVPSTSTNDAALNRFTVAGSAAVVVFAAALMM</sequence>
<gene>
    <name evidence="13" type="primary">25496252</name>
    <name evidence="12" type="ordered locus">MTR_6g039370</name>
</gene>
<dbReference type="EnsemblPlants" id="KEH26008">
    <property type="protein sequence ID" value="KEH26008"/>
    <property type="gene ID" value="MTR_6g039370"/>
</dbReference>
<evidence type="ECO:0000256" key="6">
    <source>
        <dbReference type="ARBA" id="ARBA00023136"/>
    </source>
</evidence>
<keyword evidence="2" id="KW-1003">Cell membrane</keyword>
<evidence type="ECO:0000313" key="12">
    <source>
        <dbReference type="EMBL" id="KEH26008.1"/>
    </source>
</evidence>
<comment type="function">
    <text evidence="9">Proteoglycan that seems to be implicated in diverse developmental roles such as differentiation, cell-cell recognition, embryogenesis and programmed cell death.</text>
</comment>
<feature type="compositionally biased region" description="Low complexity" evidence="11">
    <location>
        <begin position="35"/>
        <end position="88"/>
    </location>
</feature>
<keyword evidence="5" id="KW-0654">Proteoglycan</keyword>
<dbReference type="InterPro" id="IPR044959">
    <property type="entry name" value="AGP"/>
</dbReference>
<evidence type="ECO:0000256" key="2">
    <source>
        <dbReference type="ARBA" id="ARBA00022475"/>
    </source>
</evidence>
<evidence type="ECO:0000256" key="1">
    <source>
        <dbReference type="ARBA" id="ARBA00004609"/>
    </source>
</evidence>
<keyword evidence="14" id="KW-1185">Reference proteome</keyword>
<keyword evidence="6" id="KW-0472">Membrane</keyword>
<keyword evidence="7" id="KW-0325">Glycoprotein</keyword>
<accession>A0A072UA94</accession>